<dbReference type="EMBL" id="HG992986">
    <property type="protein sequence ID" value="CAE7212782.1"/>
    <property type="molecule type" value="Genomic_DNA"/>
</dbReference>
<accession>A0A6S6WDE9</accession>
<keyword evidence="3" id="KW-0285">Flavoprotein</keyword>
<keyword evidence="3" id="KW-0274">FAD</keyword>
<dbReference type="InterPro" id="IPR012132">
    <property type="entry name" value="GMC_OxRdtase"/>
</dbReference>
<feature type="binding site" evidence="3">
    <location>
        <position position="252"/>
    </location>
    <ligand>
        <name>FAD</name>
        <dbReference type="ChEBI" id="CHEBI:57692"/>
    </ligand>
</feature>
<feature type="domain" description="Glucose-methanol-choline oxidoreductase N-terminal" evidence="4">
    <location>
        <begin position="284"/>
        <end position="298"/>
    </location>
</feature>
<dbReference type="GO" id="GO:0044550">
    <property type="term" value="P:secondary metabolite biosynthetic process"/>
    <property type="evidence" value="ECO:0007669"/>
    <property type="project" value="TreeGrafter"/>
</dbReference>
<dbReference type="SUPFAM" id="SSF51905">
    <property type="entry name" value="FAD/NAD(P)-binding domain"/>
    <property type="match status" value="1"/>
</dbReference>
<dbReference type="InterPro" id="IPR000172">
    <property type="entry name" value="GMC_OxRdtase_N"/>
</dbReference>
<comment type="similarity">
    <text evidence="1">Belongs to the GMC oxidoreductase family.</text>
</comment>
<dbReference type="PANTHER" id="PTHR11552:SF115">
    <property type="entry name" value="DEHYDROGENASE XPTC-RELATED"/>
    <property type="match status" value="1"/>
</dbReference>
<dbReference type="Proteomes" id="UP000472372">
    <property type="component" value="Chromosome 10"/>
</dbReference>
<name>A0A6S6WDE9_9PLEO</name>
<dbReference type="PANTHER" id="PTHR11552">
    <property type="entry name" value="GLUCOSE-METHANOL-CHOLINE GMC OXIDOREDUCTASE"/>
    <property type="match status" value="1"/>
</dbReference>
<dbReference type="Pfam" id="PF05199">
    <property type="entry name" value="GMC_oxred_C"/>
    <property type="match status" value="1"/>
</dbReference>
<organism evidence="5 6">
    <name type="scientific">Pyrenophora teres f. teres</name>
    <dbReference type="NCBI Taxonomy" id="97479"/>
    <lineage>
        <taxon>Eukaryota</taxon>
        <taxon>Fungi</taxon>
        <taxon>Dikarya</taxon>
        <taxon>Ascomycota</taxon>
        <taxon>Pezizomycotina</taxon>
        <taxon>Dothideomycetes</taxon>
        <taxon>Pleosporomycetidae</taxon>
        <taxon>Pleosporales</taxon>
        <taxon>Pleosporineae</taxon>
        <taxon>Pleosporaceae</taxon>
        <taxon>Pyrenophora</taxon>
    </lineage>
</organism>
<dbReference type="PIRSF" id="PIRSF000137">
    <property type="entry name" value="Alcohol_oxidase"/>
    <property type="match status" value="1"/>
</dbReference>
<dbReference type="GO" id="GO:0050660">
    <property type="term" value="F:flavin adenine dinucleotide binding"/>
    <property type="evidence" value="ECO:0007669"/>
    <property type="project" value="InterPro"/>
</dbReference>
<evidence type="ECO:0000313" key="5">
    <source>
        <dbReference type="EMBL" id="CAE7212782.1"/>
    </source>
</evidence>
<dbReference type="Gene3D" id="3.50.50.60">
    <property type="entry name" value="FAD/NAD(P)-binding domain"/>
    <property type="match status" value="1"/>
</dbReference>
<dbReference type="GO" id="GO:0016614">
    <property type="term" value="F:oxidoreductase activity, acting on CH-OH group of donors"/>
    <property type="evidence" value="ECO:0007669"/>
    <property type="project" value="InterPro"/>
</dbReference>
<protein>
    <submittedName>
        <fullName evidence="5">Choline dehydrogenase</fullName>
    </submittedName>
</protein>
<evidence type="ECO:0000256" key="2">
    <source>
        <dbReference type="PIRSR" id="PIRSR000137-1"/>
    </source>
</evidence>
<dbReference type="Pfam" id="PF00732">
    <property type="entry name" value="GMC_oxred_N"/>
    <property type="match status" value="1"/>
</dbReference>
<evidence type="ECO:0000256" key="3">
    <source>
        <dbReference type="PIRSR" id="PIRSR000137-2"/>
    </source>
</evidence>
<evidence type="ECO:0000313" key="6">
    <source>
        <dbReference type="Proteomes" id="UP000472372"/>
    </source>
</evidence>
<dbReference type="AlphaFoldDB" id="A0A6S6WDE9"/>
<proteinExistence type="inferred from homology"/>
<dbReference type="InterPro" id="IPR036188">
    <property type="entry name" value="FAD/NAD-bd_sf"/>
</dbReference>
<feature type="binding site" evidence="3">
    <location>
        <position position="115"/>
    </location>
    <ligand>
        <name>FAD</name>
        <dbReference type="ChEBI" id="CHEBI:57692"/>
    </ligand>
</feature>
<dbReference type="SUPFAM" id="SSF54373">
    <property type="entry name" value="FAD-linked reductases, C-terminal domain"/>
    <property type="match status" value="1"/>
</dbReference>
<evidence type="ECO:0000259" key="4">
    <source>
        <dbReference type="PROSITE" id="PS00624"/>
    </source>
</evidence>
<feature type="active site" description="Proton donor" evidence="2">
    <location>
        <position position="538"/>
    </location>
</feature>
<feature type="active site" description="Proton acceptor" evidence="2">
    <location>
        <position position="581"/>
    </location>
</feature>
<sequence>MKFLVLTWAASGLLGHTCAAIVGHEQRQSANSSAYDFIIVGGGTAGLAVASRISLGLPDLSILIIEAGPDGRQEPGITVPGRKGSTLGGKYDWNFTTVAQPNANNRVFSQNRGKVLGGSSALNLMTWDRTSAYELDAWEHILGNEGWNWKNLYAAMLKVETFLPSPAYGTEGVGKTGPIRTLINRIFPKHQDTWYPTMNSLGLVTNLESLNGNPIGVSTQPSNVSPNYTRSYAPEYLKLAHQNVDLKVETRVAKINFKGMTATGVTLEDGTTITARREVIISAGSFQTPGLLELSGIGNATLLQKLGIPVIKHLPSVGENLQDHIRIQTSYQLKPEYPSFDVLKNATRAAAELALYNADRVSLYDYTASGYAYFPWSIVSNATFSKLQNLVLNDKTLTSTTDRLKLSYFSPTLSTMVPQLEVIFSDGYTGLKGYPIANSSQFGIGTFALIGVVQHPLSKGYVHITSRNISDKPLINPNYLSNPYDLQAATNLAKFLRKIASSKPMSDVWTKEYEPGSSVQTDEDWKKYALANTLSIYHPVGSAALLPEKDGGVVDTKLKVYGTKGLRVVDASVIPLLPSAHLQTLVYGIAELAAEMIISEHKG</sequence>
<comment type="cofactor">
    <cofactor evidence="3">
        <name>FAD</name>
        <dbReference type="ChEBI" id="CHEBI:57692"/>
    </cofactor>
</comment>
<evidence type="ECO:0000256" key="1">
    <source>
        <dbReference type="ARBA" id="ARBA00010790"/>
    </source>
</evidence>
<dbReference type="InterPro" id="IPR007867">
    <property type="entry name" value="GMC_OxRtase_C"/>
</dbReference>
<dbReference type="Gene3D" id="3.30.560.10">
    <property type="entry name" value="Glucose Oxidase, domain 3"/>
    <property type="match status" value="1"/>
</dbReference>
<dbReference type="PROSITE" id="PS00624">
    <property type="entry name" value="GMC_OXRED_2"/>
    <property type="match status" value="1"/>
</dbReference>
<reference evidence="5" key="1">
    <citation type="submission" date="2021-02" db="EMBL/GenBank/DDBJ databases">
        <authorList>
            <person name="Syme A R."/>
            <person name="Syme A R."/>
            <person name="Moolhuijzen P."/>
        </authorList>
    </citation>
    <scope>NUCLEOTIDE SEQUENCE</scope>
    <source>
        <strain evidence="5">W1-1</strain>
    </source>
</reference>
<gene>
    <name evidence="5" type="ORF">PTTW11_10348</name>
</gene>